<dbReference type="PROSITE" id="PS51192">
    <property type="entry name" value="HELICASE_ATP_BIND_1"/>
    <property type="match status" value="1"/>
</dbReference>
<dbReference type="InterPro" id="IPR001650">
    <property type="entry name" value="Helicase_C-like"/>
</dbReference>
<evidence type="ECO:0000256" key="3">
    <source>
        <dbReference type="ARBA" id="ARBA00012551"/>
    </source>
</evidence>
<feature type="domain" description="Helicase ATP-binding" evidence="14">
    <location>
        <begin position="380"/>
        <end position="546"/>
    </location>
</feature>
<dbReference type="CDD" id="cd18793">
    <property type="entry name" value="SF2_C_SNF"/>
    <property type="match status" value="1"/>
</dbReference>
<proteinExistence type="inferred from homology"/>
<feature type="compositionally biased region" description="Basic and acidic residues" evidence="13">
    <location>
        <begin position="47"/>
        <end position="58"/>
    </location>
</feature>
<reference evidence="16 17" key="2">
    <citation type="submission" date="2018-11" db="EMBL/GenBank/DDBJ databases">
        <authorList>
            <consortium name="Pathogen Informatics"/>
        </authorList>
    </citation>
    <scope>NUCLEOTIDE SEQUENCE [LARGE SCALE GENOMIC DNA]</scope>
</reference>
<evidence type="ECO:0000256" key="12">
    <source>
        <dbReference type="ARBA" id="ARBA00069890"/>
    </source>
</evidence>
<dbReference type="Pfam" id="PF00271">
    <property type="entry name" value="Helicase_C"/>
    <property type="match status" value="1"/>
</dbReference>
<dbReference type="Pfam" id="PF00176">
    <property type="entry name" value="SNF2-rel_dom"/>
    <property type="match status" value="1"/>
</dbReference>
<dbReference type="InterPro" id="IPR027417">
    <property type="entry name" value="P-loop_NTPase"/>
</dbReference>
<evidence type="ECO:0000256" key="2">
    <source>
        <dbReference type="ARBA" id="ARBA00007025"/>
    </source>
</evidence>
<feature type="region of interest" description="Disordered" evidence="13">
    <location>
        <begin position="1"/>
        <end position="23"/>
    </location>
</feature>
<dbReference type="InterPro" id="IPR038718">
    <property type="entry name" value="SNF2-like_sf"/>
</dbReference>
<evidence type="ECO:0000256" key="1">
    <source>
        <dbReference type="ARBA" id="ARBA00004123"/>
    </source>
</evidence>
<gene>
    <name evidence="16" type="ORF">TCNE_LOCUS7833</name>
</gene>
<feature type="region of interest" description="Disordered" evidence="13">
    <location>
        <begin position="207"/>
        <end position="253"/>
    </location>
</feature>
<keyword evidence="5" id="KW-0378">Hydrolase</keyword>
<evidence type="ECO:0000259" key="15">
    <source>
        <dbReference type="PROSITE" id="PS51194"/>
    </source>
</evidence>
<feature type="domain" description="Helicase C-terminal" evidence="15">
    <location>
        <begin position="763"/>
        <end position="930"/>
    </location>
</feature>
<feature type="compositionally biased region" description="Basic residues" evidence="13">
    <location>
        <begin position="65"/>
        <end position="77"/>
    </location>
</feature>
<dbReference type="InterPro" id="IPR049730">
    <property type="entry name" value="SNF2/RAD54-like_C"/>
</dbReference>
<feature type="compositionally biased region" description="Acidic residues" evidence="13">
    <location>
        <begin position="186"/>
        <end position="195"/>
    </location>
</feature>
<dbReference type="Gene3D" id="3.40.50.300">
    <property type="entry name" value="P-loop containing nucleotide triphosphate hydrolases"/>
    <property type="match status" value="2"/>
</dbReference>
<keyword evidence="4" id="KW-0547">Nucleotide-binding</keyword>
<comment type="subcellular location">
    <subcellularLocation>
        <location evidence="1">Nucleus</location>
    </subcellularLocation>
</comment>
<comment type="similarity">
    <text evidence="2">Belongs to the SNF2/RAD54 helicase family.</text>
</comment>
<evidence type="ECO:0000313" key="16">
    <source>
        <dbReference type="EMBL" id="VDM39154.1"/>
    </source>
</evidence>
<comment type="function">
    <text evidence="11">DNA helicase that possesses intrinsic ATP-dependent nucleosome-remodeling activity and is both required for DNA repair and heterochromatin organization. Promotes DNA end resection of double-strand breaks (DSBs) following DNA damage: probably acts by weakening histone DNA interactions in nucleosomes flanking DSBs.</text>
</comment>
<dbReference type="Proteomes" id="UP000050794">
    <property type="component" value="Unassembled WGS sequence"/>
</dbReference>
<dbReference type="SMART" id="SM00487">
    <property type="entry name" value="DEXDc"/>
    <property type="match status" value="1"/>
</dbReference>
<evidence type="ECO:0000256" key="6">
    <source>
        <dbReference type="ARBA" id="ARBA00022806"/>
    </source>
</evidence>
<dbReference type="FunFam" id="3.40.50.10810:FF:000014">
    <property type="entry name" value="SWI/SNF-related matrix-associated actin-dependent regulator of chromatin subfamily A containing DEAD/H box 1"/>
    <property type="match status" value="1"/>
</dbReference>
<name>A0A183UH63_TOXCA</name>
<dbReference type="GO" id="GO:0003677">
    <property type="term" value="F:DNA binding"/>
    <property type="evidence" value="ECO:0007669"/>
    <property type="project" value="UniProtKB-KW"/>
</dbReference>
<feature type="compositionally biased region" description="Acidic residues" evidence="13">
    <location>
        <begin position="81"/>
        <end position="101"/>
    </location>
</feature>
<keyword evidence="10" id="KW-0539">Nucleus</keyword>
<dbReference type="GO" id="GO:0005694">
    <property type="term" value="C:chromosome"/>
    <property type="evidence" value="ECO:0007669"/>
    <property type="project" value="UniProtKB-ARBA"/>
</dbReference>
<keyword evidence="7" id="KW-0067">ATP-binding</keyword>
<evidence type="ECO:0000256" key="4">
    <source>
        <dbReference type="ARBA" id="ARBA00022741"/>
    </source>
</evidence>
<keyword evidence="6" id="KW-0347">Helicase</keyword>
<dbReference type="EMBL" id="UYWY01019766">
    <property type="protein sequence ID" value="VDM39154.1"/>
    <property type="molecule type" value="Genomic_DNA"/>
</dbReference>
<keyword evidence="17" id="KW-1185">Reference proteome</keyword>
<evidence type="ECO:0000256" key="5">
    <source>
        <dbReference type="ARBA" id="ARBA00022801"/>
    </source>
</evidence>
<keyword evidence="9" id="KW-0238">DNA-binding</keyword>
<dbReference type="GO" id="GO:0016787">
    <property type="term" value="F:hydrolase activity"/>
    <property type="evidence" value="ECO:0007669"/>
    <property type="project" value="UniProtKB-KW"/>
</dbReference>
<dbReference type="GO" id="GO:0003678">
    <property type="term" value="F:DNA helicase activity"/>
    <property type="evidence" value="ECO:0007669"/>
    <property type="project" value="UniProtKB-EC"/>
</dbReference>
<dbReference type="SMART" id="SM00490">
    <property type="entry name" value="HELICc"/>
    <property type="match status" value="1"/>
</dbReference>
<evidence type="ECO:0000256" key="8">
    <source>
        <dbReference type="ARBA" id="ARBA00022853"/>
    </source>
</evidence>
<accession>A0A183UH63</accession>
<protein>
    <recommendedName>
        <fullName evidence="12">SWI/SNF-related matrix-associated actin-dependent regulator of chromatin subfamily A containing DEAD/H box 1 homolog</fullName>
        <ecNumber evidence="3">3.6.4.12</ecNumber>
    </recommendedName>
</protein>
<feature type="compositionally biased region" description="Low complexity" evidence="13">
    <location>
        <begin position="121"/>
        <end position="132"/>
    </location>
</feature>
<dbReference type="PROSITE" id="PS51194">
    <property type="entry name" value="HELICASE_CTER"/>
    <property type="match status" value="1"/>
</dbReference>
<evidence type="ECO:0000256" key="13">
    <source>
        <dbReference type="SAM" id="MobiDB-lite"/>
    </source>
</evidence>
<evidence type="ECO:0000313" key="18">
    <source>
        <dbReference type="WBParaSite" id="TCNE_0000783301-mRNA-1"/>
    </source>
</evidence>
<evidence type="ECO:0000256" key="11">
    <source>
        <dbReference type="ARBA" id="ARBA00059294"/>
    </source>
</evidence>
<dbReference type="SUPFAM" id="SSF52540">
    <property type="entry name" value="P-loop containing nucleoside triphosphate hydrolases"/>
    <property type="match status" value="2"/>
</dbReference>
<dbReference type="EC" id="3.6.4.12" evidence="3"/>
<feature type="region of interest" description="Disordered" evidence="13">
    <location>
        <begin position="43"/>
        <end position="174"/>
    </location>
</feature>
<feature type="compositionally biased region" description="Polar residues" evidence="13">
    <location>
        <begin position="133"/>
        <end position="143"/>
    </location>
</feature>
<dbReference type="InterPro" id="IPR014001">
    <property type="entry name" value="Helicase_ATP-bd"/>
</dbReference>
<sequence length="948" mass="108201">MSAGSFAVGGEKRRVAHRPNASSVELIRELAFKRQSLSKMVNQLCSKKGDKGGAKKENGVINGTKVHKKSGGSHNRKVISSEDEEEEELGDDYDGLEENESLEEKLERNVSKRSSSPSPPAASDLPSVSSDLTFQQRLRTLSDSESEGENVKSEAKWLCKPIFNGKKTSDKMRHVGRKRAFISTSSEEESADDDQDKPLVTLKQMVKRAKKRKVKSASPSDESDAIDSEENAHIDSETDSDDSRVDERRSKKRITASSELNARCLAFFNSANREKLMTAPRVTAKVAEYILERRPFDNFQQLQSSLSECPRGSSIAEQYIDYLENRGMLEAILDDCRHHSEQMQTALEALRLEQMPSHPKLLNKNYELHPYQQVGMNWLLMMHKLNLNAILGDEMGLGKTIQVIAFLAYLKENNIRGPHLIVVPSSTIENWMSELAKWAPSIKILTYYGSMDDRRQLRAMATDKSIDVLLTTYNMVGSRAQDRKFFKRFKINYVIYDEGHLLKSCHTERYKNLMKVRGQRKILLTGTPLQNNLMELISLMYFTMTKLFTKYCDDITHLLQQFQQKIPAMEAKSGSLYEADKIEQAKAILRPYILRRLKANVLSCLPKKSERVIRCKMSAEQQEIYDDLVREFRELEASAEKTNAGRLMQLRQIANHPLLYRKRYHDDRVIHVAKVLCKKETDFEKKNADHVAEDLAFLSDFAISQLCSKYTSTEQFCLDEKTALESGKFKELDRLLPDIKKKAGHPFTFAASSFDHCILFEWKLPWIFSDACERHNFQGDKVLIFSQFTTMMDILEVYLRLRAHEYCRLDGSTPVMERQELINAFNSSKNLFVFLLSTKAGGMGINLTAANHIILHDIDFNPYNDKQAEDRCHRMGQKKEVFVVRLISAGSVEEGMLSVAQKKLELEKEVTGTNTGEGWFSFSFETADITGGVLILQMVQNVVSRVEM</sequence>
<dbReference type="WBParaSite" id="TCNE_0000783301-mRNA-1">
    <property type="protein sequence ID" value="TCNE_0000783301-mRNA-1"/>
    <property type="gene ID" value="TCNE_0000783301"/>
</dbReference>
<dbReference type="PANTHER" id="PTHR10799">
    <property type="entry name" value="SNF2/RAD54 HELICASE FAMILY"/>
    <property type="match status" value="1"/>
</dbReference>
<organism evidence="17 18">
    <name type="scientific">Toxocara canis</name>
    <name type="common">Canine roundworm</name>
    <dbReference type="NCBI Taxonomy" id="6265"/>
    <lineage>
        <taxon>Eukaryota</taxon>
        <taxon>Metazoa</taxon>
        <taxon>Ecdysozoa</taxon>
        <taxon>Nematoda</taxon>
        <taxon>Chromadorea</taxon>
        <taxon>Rhabditida</taxon>
        <taxon>Spirurina</taxon>
        <taxon>Ascaridomorpha</taxon>
        <taxon>Ascaridoidea</taxon>
        <taxon>Toxocaridae</taxon>
        <taxon>Toxocara</taxon>
    </lineage>
</organism>
<feature type="compositionally biased region" description="Basic and acidic residues" evidence="13">
    <location>
        <begin position="230"/>
        <end position="249"/>
    </location>
</feature>
<dbReference type="InterPro" id="IPR000330">
    <property type="entry name" value="SNF2_N"/>
</dbReference>
<evidence type="ECO:0000256" key="7">
    <source>
        <dbReference type="ARBA" id="ARBA00022840"/>
    </source>
</evidence>
<evidence type="ECO:0000256" key="10">
    <source>
        <dbReference type="ARBA" id="ARBA00023242"/>
    </source>
</evidence>
<evidence type="ECO:0000259" key="14">
    <source>
        <dbReference type="PROSITE" id="PS51192"/>
    </source>
</evidence>
<reference evidence="18" key="1">
    <citation type="submission" date="2016-06" db="UniProtKB">
        <authorList>
            <consortium name="WormBaseParasite"/>
        </authorList>
    </citation>
    <scope>IDENTIFICATION</scope>
</reference>
<keyword evidence="8" id="KW-0156">Chromatin regulator</keyword>
<evidence type="ECO:0000256" key="9">
    <source>
        <dbReference type="ARBA" id="ARBA00023125"/>
    </source>
</evidence>
<dbReference type="Gene3D" id="3.40.50.10810">
    <property type="entry name" value="Tandem AAA-ATPase domain"/>
    <property type="match status" value="1"/>
</dbReference>
<feature type="region of interest" description="Disordered" evidence="13">
    <location>
        <begin position="181"/>
        <end position="200"/>
    </location>
</feature>
<dbReference type="GO" id="GO:0005524">
    <property type="term" value="F:ATP binding"/>
    <property type="evidence" value="ECO:0007669"/>
    <property type="project" value="UniProtKB-KW"/>
</dbReference>
<evidence type="ECO:0000313" key="17">
    <source>
        <dbReference type="Proteomes" id="UP000050794"/>
    </source>
</evidence>
<dbReference type="AlphaFoldDB" id="A0A183UH63"/>
<dbReference type="GO" id="GO:0006325">
    <property type="term" value="P:chromatin organization"/>
    <property type="evidence" value="ECO:0007669"/>
    <property type="project" value="UniProtKB-KW"/>
</dbReference>
<dbReference type="GO" id="GO:0005634">
    <property type="term" value="C:nucleus"/>
    <property type="evidence" value="ECO:0007669"/>
    <property type="project" value="UniProtKB-SubCell"/>
</dbReference>